<reference evidence="1 2" key="1">
    <citation type="submission" date="2020-09" db="EMBL/GenBank/DDBJ databases">
        <title>De no assembly of potato wild relative species, Solanum commersonii.</title>
        <authorList>
            <person name="Cho K."/>
        </authorList>
    </citation>
    <scope>NUCLEOTIDE SEQUENCE [LARGE SCALE GENOMIC DNA]</scope>
    <source>
        <strain evidence="1">LZ3.2</strain>
        <tissue evidence="1">Leaf</tissue>
    </source>
</reference>
<protein>
    <submittedName>
        <fullName evidence="1">Uncharacterized protein</fullName>
    </submittedName>
</protein>
<comment type="caution">
    <text evidence="1">The sequence shown here is derived from an EMBL/GenBank/DDBJ whole genome shotgun (WGS) entry which is preliminary data.</text>
</comment>
<evidence type="ECO:0000313" key="1">
    <source>
        <dbReference type="EMBL" id="KAG5631885.1"/>
    </source>
</evidence>
<keyword evidence="2" id="KW-1185">Reference proteome</keyword>
<evidence type="ECO:0000313" key="2">
    <source>
        <dbReference type="Proteomes" id="UP000824120"/>
    </source>
</evidence>
<dbReference type="AlphaFoldDB" id="A0A9J6B540"/>
<proteinExistence type="predicted"/>
<dbReference type="Proteomes" id="UP000824120">
    <property type="component" value="Chromosome 1"/>
</dbReference>
<name>A0A9J6B540_SOLCO</name>
<gene>
    <name evidence="1" type="ORF">H5410_003602</name>
</gene>
<accession>A0A9J6B540</accession>
<organism evidence="1 2">
    <name type="scientific">Solanum commersonii</name>
    <name type="common">Commerson's wild potato</name>
    <name type="synonym">Commerson's nightshade</name>
    <dbReference type="NCBI Taxonomy" id="4109"/>
    <lineage>
        <taxon>Eukaryota</taxon>
        <taxon>Viridiplantae</taxon>
        <taxon>Streptophyta</taxon>
        <taxon>Embryophyta</taxon>
        <taxon>Tracheophyta</taxon>
        <taxon>Spermatophyta</taxon>
        <taxon>Magnoliopsida</taxon>
        <taxon>eudicotyledons</taxon>
        <taxon>Gunneridae</taxon>
        <taxon>Pentapetalae</taxon>
        <taxon>asterids</taxon>
        <taxon>lamiids</taxon>
        <taxon>Solanales</taxon>
        <taxon>Solanaceae</taxon>
        <taxon>Solanoideae</taxon>
        <taxon>Solaneae</taxon>
        <taxon>Solanum</taxon>
    </lineage>
</organism>
<dbReference type="EMBL" id="JACXVP010000001">
    <property type="protein sequence ID" value="KAG5631885.1"/>
    <property type="molecule type" value="Genomic_DNA"/>
</dbReference>
<sequence length="83" mass="9111">MLHARTLLLPRFLSSIMLNPSHDANSKVVILKKKLNPDDDVTKITGVALHLCCLKKFLILASTLVNLGFNGLSNSNECQHLDG</sequence>